<evidence type="ECO:0000313" key="9">
    <source>
        <dbReference type="Proteomes" id="UP000028252"/>
    </source>
</evidence>
<dbReference type="SUPFAM" id="SSF103481">
    <property type="entry name" value="Multidrug resistance efflux transporter EmrE"/>
    <property type="match status" value="2"/>
</dbReference>
<gene>
    <name evidence="8" type="ORF">ADIMK_2424</name>
</gene>
<sequence length="299" mass="32583">MNAVLYMLTVLIWGTTWIAISLQEGIVAPVVSVFYRFAVAAILLFPLLILCKRLRPLDRRDHLFCMLQGMCVFGLNFYCFYTAVSYISSGLESVIFSIAVIFNALNAVVFLRQPVTAKLLCAALLGVAGMVSLFWNDLVKDVGNSDTLLGAGLCLLGTYGFSLGNMISARHQKRGRDVMTTNAWAMGYGALFMAALATLSGAEFTIEMTPSYLISLFYLSVIGSLVGFGAYFALIGRIGTGPAAYATVLFPLVALSISTVFEGYVWTPGGFLGLGLILLGNIVMFARWPKVRFLAQRYQ</sequence>
<evidence type="ECO:0000259" key="7">
    <source>
        <dbReference type="Pfam" id="PF00892"/>
    </source>
</evidence>
<dbReference type="GO" id="GO:0016020">
    <property type="term" value="C:membrane"/>
    <property type="evidence" value="ECO:0007669"/>
    <property type="project" value="UniProtKB-SubCell"/>
</dbReference>
<comment type="caution">
    <text evidence="8">The sequence shown here is derived from an EMBL/GenBank/DDBJ whole genome shotgun (WGS) entry which is preliminary data.</text>
</comment>
<dbReference type="STRING" id="1232683.ADIMK_2424"/>
<name>A0A081FXY2_9GAMM</name>
<dbReference type="PATRIC" id="fig|1232683.4.peg.2377"/>
<dbReference type="Proteomes" id="UP000028252">
    <property type="component" value="Unassembled WGS sequence"/>
</dbReference>
<feature type="transmembrane region" description="Helical" evidence="6">
    <location>
        <begin position="271"/>
        <end position="288"/>
    </location>
</feature>
<proteinExistence type="inferred from homology"/>
<accession>A0A081FXY2</accession>
<dbReference type="OrthoDB" id="2352272at2"/>
<dbReference type="RefSeq" id="WP_036188464.1">
    <property type="nucleotide sequence ID" value="NZ_JMQN01000038.1"/>
</dbReference>
<evidence type="ECO:0000256" key="6">
    <source>
        <dbReference type="SAM" id="Phobius"/>
    </source>
</evidence>
<feature type="transmembrane region" description="Helical" evidence="6">
    <location>
        <begin position="147"/>
        <end position="167"/>
    </location>
</feature>
<keyword evidence="5 6" id="KW-0472">Membrane</keyword>
<feature type="transmembrane region" description="Helical" evidence="6">
    <location>
        <begin position="33"/>
        <end position="51"/>
    </location>
</feature>
<organism evidence="8 9">
    <name type="scientific">Marinobacterium lacunae</name>
    <dbReference type="NCBI Taxonomy" id="1232683"/>
    <lineage>
        <taxon>Bacteria</taxon>
        <taxon>Pseudomonadati</taxon>
        <taxon>Pseudomonadota</taxon>
        <taxon>Gammaproteobacteria</taxon>
        <taxon>Oceanospirillales</taxon>
        <taxon>Oceanospirillaceae</taxon>
        <taxon>Marinobacterium</taxon>
    </lineage>
</organism>
<evidence type="ECO:0000313" key="8">
    <source>
        <dbReference type="EMBL" id="KEA63387.1"/>
    </source>
</evidence>
<dbReference type="InterPro" id="IPR037185">
    <property type="entry name" value="EmrE-like"/>
</dbReference>
<dbReference type="eggNOG" id="COG0697">
    <property type="taxonomic scope" value="Bacteria"/>
</dbReference>
<dbReference type="InterPro" id="IPR000620">
    <property type="entry name" value="EamA_dom"/>
</dbReference>
<dbReference type="EMBL" id="JMQN01000038">
    <property type="protein sequence ID" value="KEA63387.1"/>
    <property type="molecule type" value="Genomic_DNA"/>
</dbReference>
<dbReference type="PANTHER" id="PTHR32322:SF2">
    <property type="entry name" value="EAMA DOMAIN-CONTAINING PROTEIN"/>
    <property type="match status" value="1"/>
</dbReference>
<feature type="transmembrane region" description="Helical" evidence="6">
    <location>
        <begin position="93"/>
        <end position="111"/>
    </location>
</feature>
<dbReference type="Pfam" id="PF00892">
    <property type="entry name" value="EamA"/>
    <property type="match status" value="2"/>
</dbReference>
<dbReference type="PANTHER" id="PTHR32322">
    <property type="entry name" value="INNER MEMBRANE TRANSPORTER"/>
    <property type="match status" value="1"/>
</dbReference>
<evidence type="ECO:0000256" key="5">
    <source>
        <dbReference type="ARBA" id="ARBA00023136"/>
    </source>
</evidence>
<feature type="transmembrane region" description="Helical" evidence="6">
    <location>
        <begin position="243"/>
        <end position="265"/>
    </location>
</feature>
<dbReference type="InterPro" id="IPR050638">
    <property type="entry name" value="AA-Vitamin_Transporters"/>
</dbReference>
<feature type="domain" description="EamA" evidence="7">
    <location>
        <begin position="150"/>
        <end position="285"/>
    </location>
</feature>
<feature type="transmembrane region" description="Helical" evidence="6">
    <location>
        <begin position="212"/>
        <end position="236"/>
    </location>
</feature>
<feature type="transmembrane region" description="Helical" evidence="6">
    <location>
        <begin position="63"/>
        <end position="87"/>
    </location>
</feature>
<protein>
    <submittedName>
        <fullName evidence="8">Permease of the drug/metabolite transporter (DMT) superfamily</fullName>
    </submittedName>
</protein>
<evidence type="ECO:0000256" key="4">
    <source>
        <dbReference type="ARBA" id="ARBA00022989"/>
    </source>
</evidence>
<comment type="similarity">
    <text evidence="2">Belongs to the EamA transporter family.</text>
</comment>
<evidence type="ECO:0000256" key="2">
    <source>
        <dbReference type="ARBA" id="ARBA00007362"/>
    </source>
</evidence>
<keyword evidence="4 6" id="KW-1133">Transmembrane helix</keyword>
<feature type="domain" description="EamA" evidence="7">
    <location>
        <begin position="4"/>
        <end position="133"/>
    </location>
</feature>
<dbReference type="AlphaFoldDB" id="A0A081FXY2"/>
<comment type="subcellular location">
    <subcellularLocation>
        <location evidence="1">Membrane</location>
        <topology evidence="1">Multi-pass membrane protein</topology>
    </subcellularLocation>
</comment>
<feature type="transmembrane region" description="Helical" evidence="6">
    <location>
        <begin position="118"/>
        <end position="135"/>
    </location>
</feature>
<evidence type="ECO:0000256" key="3">
    <source>
        <dbReference type="ARBA" id="ARBA00022692"/>
    </source>
</evidence>
<evidence type="ECO:0000256" key="1">
    <source>
        <dbReference type="ARBA" id="ARBA00004141"/>
    </source>
</evidence>
<feature type="transmembrane region" description="Helical" evidence="6">
    <location>
        <begin position="188"/>
        <end position="206"/>
    </location>
</feature>
<keyword evidence="3 6" id="KW-0812">Transmembrane</keyword>
<keyword evidence="9" id="KW-1185">Reference proteome</keyword>
<reference evidence="8 9" key="1">
    <citation type="submission" date="2014-04" db="EMBL/GenBank/DDBJ databases">
        <title>Marinobacterium kochiensis sp. nov., isolated from sediment sample collected from Kochi backwaters in Kerala, India.</title>
        <authorList>
            <person name="Singh A."/>
            <person name="Pinnaka A.K."/>
        </authorList>
    </citation>
    <scope>NUCLEOTIDE SEQUENCE [LARGE SCALE GENOMIC DNA]</scope>
    <source>
        <strain evidence="8 9">AK27</strain>
    </source>
</reference>